<reference evidence="17" key="2">
    <citation type="submission" date="2020-09" db="EMBL/GenBank/DDBJ databases">
        <authorList>
            <person name="Sun Q."/>
            <person name="Zhou Y."/>
        </authorList>
    </citation>
    <scope>NUCLEOTIDE SEQUENCE</scope>
    <source>
        <strain evidence="17">CGMCC 1.14988</strain>
    </source>
</reference>
<dbReference type="GO" id="GO:0046872">
    <property type="term" value="F:metal ion binding"/>
    <property type="evidence" value="ECO:0007669"/>
    <property type="project" value="UniProtKB-KW"/>
</dbReference>
<dbReference type="GO" id="GO:0015930">
    <property type="term" value="F:glutamate synthase activity"/>
    <property type="evidence" value="ECO:0007669"/>
    <property type="project" value="InterPro"/>
</dbReference>
<dbReference type="InterPro" id="IPR029055">
    <property type="entry name" value="Ntn_hydrolases_N"/>
</dbReference>
<comment type="cofactor">
    <cofactor evidence="2">
        <name>[3Fe-4S] cluster</name>
        <dbReference type="ChEBI" id="CHEBI:21137"/>
    </cofactor>
</comment>
<accession>A0A8J3AA64</accession>
<feature type="region of interest" description="Disordered" evidence="15">
    <location>
        <begin position="1"/>
        <end position="24"/>
    </location>
</feature>
<comment type="cofactor">
    <cofactor evidence="1">
        <name>FMN</name>
        <dbReference type="ChEBI" id="CHEBI:58210"/>
    </cofactor>
</comment>
<dbReference type="Gene3D" id="2.160.20.60">
    <property type="entry name" value="Glutamate synthase, alpha subunit, C-terminal domain"/>
    <property type="match status" value="1"/>
</dbReference>
<dbReference type="InterPro" id="IPR036485">
    <property type="entry name" value="Glu_synth_asu_C_sf"/>
</dbReference>
<evidence type="ECO:0000256" key="11">
    <source>
        <dbReference type="ARBA" id="ARBA00023014"/>
    </source>
</evidence>
<feature type="compositionally biased region" description="Low complexity" evidence="15">
    <location>
        <begin position="12"/>
        <end position="24"/>
    </location>
</feature>
<evidence type="ECO:0000256" key="8">
    <source>
        <dbReference type="ARBA" id="ARBA00022962"/>
    </source>
</evidence>
<keyword evidence="11" id="KW-0411">Iron-sulfur</keyword>
<dbReference type="Gene3D" id="3.20.20.70">
    <property type="entry name" value="Aldolase class I"/>
    <property type="match status" value="2"/>
</dbReference>
<dbReference type="InterPro" id="IPR006982">
    <property type="entry name" value="Glu_synth_centr_N"/>
</dbReference>
<dbReference type="InterPro" id="IPR050711">
    <property type="entry name" value="ET-N_metabolism_enzyme"/>
</dbReference>
<name>A0A8J3AA64_9ACTN</name>
<dbReference type="OrthoDB" id="9758182at2"/>
<keyword evidence="5" id="KW-0285">Flavoprotein</keyword>
<dbReference type="PROSITE" id="PS51278">
    <property type="entry name" value="GATASE_TYPE_2"/>
    <property type="match status" value="1"/>
</dbReference>
<evidence type="ECO:0000256" key="10">
    <source>
        <dbReference type="ARBA" id="ARBA00023004"/>
    </source>
</evidence>
<dbReference type="RefSeq" id="WP_130650086.1">
    <property type="nucleotide sequence ID" value="NZ_BMHA01000011.1"/>
</dbReference>
<evidence type="ECO:0000256" key="3">
    <source>
        <dbReference type="ARBA" id="ARBA00009716"/>
    </source>
</evidence>
<evidence type="ECO:0000256" key="6">
    <source>
        <dbReference type="ARBA" id="ARBA00022643"/>
    </source>
</evidence>
<dbReference type="Pfam" id="PF04898">
    <property type="entry name" value="Glu_syn_central"/>
    <property type="match status" value="1"/>
</dbReference>
<organism evidence="17 18">
    <name type="scientific">Egicoccus halophilus</name>
    <dbReference type="NCBI Taxonomy" id="1670830"/>
    <lineage>
        <taxon>Bacteria</taxon>
        <taxon>Bacillati</taxon>
        <taxon>Actinomycetota</taxon>
        <taxon>Nitriliruptoria</taxon>
        <taxon>Egicoccales</taxon>
        <taxon>Egicoccaceae</taxon>
        <taxon>Egicoccus</taxon>
    </lineage>
</organism>
<evidence type="ECO:0000256" key="14">
    <source>
        <dbReference type="ARBA" id="ARBA00029440"/>
    </source>
</evidence>
<keyword evidence="6" id="KW-0288">FMN</keyword>
<evidence type="ECO:0000259" key="16">
    <source>
        <dbReference type="PROSITE" id="PS51278"/>
    </source>
</evidence>
<dbReference type="GO" id="GO:0051538">
    <property type="term" value="F:3 iron, 4 sulfur cluster binding"/>
    <property type="evidence" value="ECO:0007669"/>
    <property type="project" value="UniProtKB-KW"/>
</dbReference>
<dbReference type="SUPFAM" id="SSF56235">
    <property type="entry name" value="N-terminal nucleophile aminohydrolases (Ntn hydrolases)"/>
    <property type="match status" value="1"/>
</dbReference>
<dbReference type="Proteomes" id="UP000650511">
    <property type="component" value="Unassembled WGS sequence"/>
</dbReference>
<proteinExistence type="inferred from homology"/>
<dbReference type="Gene3D" id="3.60.20.10">
    <property type="entry name" value="Glutamine Phosphoribosylpyrophosphate, subunit 1, domain 1"/>
    <property type="match status" value="1"/>
</dbReference>
<dbReference type="InterPro" id="IPR013785">
    <property type="entry name" value="Aldolase_TIM"/>
</dbReference>
<dbReference type="SUPFAM" id="SSF51395">
    <property type="entry name" value="FMN-linked oxidoreductases"/>
    <property type="match status" value="1"/>
</dbReference>
<dbReference type="CDD" id="cd02808">
    <property type="entry name" value="GltS_FMN"/>
    <property type="match status" value="1"/>
</dbReference>
<dbReference type="EMBL" id="BMHA01000011">
    <property type="protein sequence ID" value="GGI08280.1"/>
    <property type="molecule type" value="Genomic_DNA"/>
</dbReference>
<dbReference type="GO" id="GO:0006537">
    <property type="term" value="P:glutamate biosynthetic process"/>
    <property type="evidence" value="ECO:0007669"/>
    <property type="project" value="UniProtKB-KW"/>
</dbReference>
<evidence type="ECO:0000256" key="5">
    <source>
        <dbReference type="ARBA" id="ARBA00022630"/>
    </source>
</evidence>
<reference evidence="17" key="1">
    <citation type="journal article" date="2014" name="Int. J. Syst. Evol. Microbiol.">
        <title>Complete genome sequence of Corynebacterium casei LMG S-19264T (=DSM 44701T), isolated from a smear-ripened cheese.</title>
        <authorList>
            <consortium name="US DOE Joint Genome Institute (JGI-PGF)"/>
            <person name="Walter F."/>
            <person name="Albersmeier A."/>
            <person name="Kalinowski J."/>
            <person name="Ruckert C."/>
        </authorList>
    </citation>
    <scope>NUCLEOTIDE SEQUENCE</scope>
    <source>
        <strain evidence="17">CGMCC 1.14988</strain>
    </source>
</reference>
<dbReference type="InterPro" id="IPR002932">
    <property type="entry name" value="Glu_synthdom"/>
</dbReference>
<evidence type="ECO:0000256" key="9">
    <source>
        <dbReference type="ARBA" id="ARBA00023002"/>
    </source>
</evidence>
<dbReference type="GO" id="GO:0019676">
    <property type="term" value="P:ammonia assimilation cycle"/>
    <property type="evidence" value="ECO:0007669"/>
    <property type="project" value="TreeGrafter"/>
</dbReference>
<keyword evidence="12" id="KW-0314">Glutamate biosynthesis</keyword>
<feature type="domain" description="Glutamine amidotransferase type-2" evidence="16">
    <location>
        <begin position="34"/>
        <end position="447"/>
    </location>
</feature>
<dbReference type="PANTHER" id="PTHR11938:SF133">
    <property type="entry name" value="GLUTAMATE SYNTHASE (NADH)"/>
    <property type="match status" value="1"/>
</dbReference>
<comment type="similarity">
    <text evidence="3">Belongs to the glutamate synthase family.</text>
</comment>
<keyword evidence="9" id="KW-0560">Oxidoreductase</keyword>
<evidence type="ECO:0000256" key="1">
    <source>
        <dbReference type="ARBA" id="ARBA00001917"/>
    </source>
</evidence>
<evidence type="ECO:0000256" key="4">
    <source>
        <dbReference type="ARBA" id="ARBA00022605"/>
    </source>
</evidence>
<keyword evidence="7" id="KW-0479">Metal-binding</keyword>
<dbReference type="SUPFAM" id="SSF69336">
    <property type="entry name" value="Alpha subunit of glutamate synthase, C-terminal domain"/>
    <property type="match status" value="1"/>
</dbReference>
<evidence type="ECO:0000313" key="17">
    <source>
        <dbReference type="EMBL" id="GGI08280.1"/>
    </source>
</evidence>
<dbReference type="InterPro" id="IPR002489">
    <property type="entry name" value="Glu_synth_asu_C"/>
</dbReference>
<keyword evidence="8" id="KW-0315">Glutamine amidotransferase</keyword>
<evidence type="ECO:0000256" key="13">
    <source>
        <dbReference type="ARBA" id="ARBA00023291"/>
    </source>
</evidence>
<evidence type="ECO:0000256" key="12">
    <source>
        <dbReference type="ARBA" id="ARBA00023164"/>
    </source>
</evidence>
<keyword evidence="4" id="KW-0028">Amino-acid biosynthesis</keyword>
<dbReference type="Pfam" id="PF01493">
    <property type="entry name" value="GXGXG"/>
    <property type="match status" value="1"/>
</dbReference>
<dbReference type="InterPro" id="IPR017932">
    <property type="entry name" value="GATase_2_dom"/>
</dbReference>
<gene>
    <name evidence="17" type="ORF">GCM10011354_28300</name>
</gene>
<evidence type="ECO:0000256" key="15">
    <source>
        <dbReference type="SAM" id="MobiDB-lite"/>
    </source>
</evidence>
<dbReference type="Pfam" id="PF01645">
    <property type="entry name" value="Glu_synthase"/>
    <property type="match status" value="1"/>
</dbReference>
<evidence type="ECO:0000256" key="2">
    <source>
        <dbReference type="ARBA" id="ARBA00001927"/>
    </source>
</evidence>
<protein>
    <submittedName>
        <fullName evidence="17">Glutamate synthase</fullName>
    </submittedName>
</protein>
<keyword evidence="13" id="KW-0003">3Fe-4S</keyword>
<sequence length="1563" mass="167118">MTSVDLPPPDHASPAARRAARATAFDPRGERDACGIGFVAHVDGRPRRSIVAKALQGLYGVEHRGAVAADGLSGDGAGILTQIPRDLVATWAAELGAADVPAEALGVAFLFLTPGTTSEAEQDRATARGAFEKACAAEGVRFVGWREVPSDPSVIGEMAAAVQPALEQALFVRPDGEDGPVDDRQAERVAYRLRRRARKNCEAAGARFYAASCSFVTVTYKGMANADQLGTFYPDLDDERFTSALAIFHSRFSTNTTPSWERAQPFRMLCHNGEINTIAGNGNLMRAREGQLVEGSLSVDGSDWVEPSLLVPVVDDDQSDSAKLDQGLELLVRGGRDVRHAQAMLVPQVWEGARDLDPNVRDFYRYHAGLVEPWDGPAGLIFTDGRRVGATLDRNGLRPLRYHVCEDGTVVASSEVGAVPTSTPSAEHGTIRRERLGPGQMLCVDPDEGGLQEDLEIKLQLARRQPYGEWLHQHLQPVRAGLPVESAPADLQRRQLAFGFTKEEVISILRPMATQGKETISSMGDDTPIEPLSQVRRPVSHYLKQRFAQVTNPPIDHYRESQVMSLRTLLGPREPILTERPEAARLLELGSFFLYPEGLQRLVLDPEIPFAVMAVDATFPVADGPAGLRDALDRLGREAAAHVRAGAGIVVVSDAGVDEDHCRVPILLAVGAVHQHLLDEGLRTRTSIVAETDEARETHDAATLLGYGADAIVPRLVLQTIADLADEGRIGGDSPTANVAQERYRNAVEDGVLKIMSKMGISVLDSYRSAQIFEALGLGPDVVERCFTGTVSTLGGLTLDDLAEDVLAQHAEAFAAADDALPDLPSPGIIKWRKGGEYHDMNKPVIDALHDTLGLGRRPRTDPFALDAPDDLLPGSDVDQVDGRTAQLLRAASEQGRYDLYQVFSETVRSRPVAYPRDFLRPRATGGAVPLDEVEPASAIARRFSTGAMSHGALSAEAHETLAAALNLIGGRANSGEGGEDPARFATRGSERDLDCRIKQVASGRFGVTPAYLANAELLQIKMAQGSKPGEGGQIPGHKVTDEIARLRHTTPGVTLISPPPHHDIYSIEDLAQLIFDLKQVNPQAQVDVKLVAAAGIGTIAAGVVKALADSIHISGNDGGTGASPLSSIQHAGMPWELGLAEVQRTLRENGLRGRVRLRVDGGFKTGHDILKAALLGADEYSFGTAALFAEGCIMARACHRDTCPVGIATQRRDLRDKFVGTPEMVAGYLLMVAEEVRHLLAELGLRSLDDAVGRVDLLEPRDDLEGRAARLDVTPLLVEPGIGARSFVSREPIQDPRSELGDRAFDDALETVFLGGITEFTYDIANADRTVGARIGGAIGLEFGDAEPHGLARLRFTGSAGQSFGAFVSRGVELVLDGEANDYVGKGLGGGRLVIRAPHDDAGDPVLVGNTVLYGATSGELFVAGRAGERFAVRNSGATAVVEGTGDHACEYMTGGTVVVLGPTGQNVGAGMSGGECYVLDTTGDLLAHVNRQLVEAHRPNGGQLAQVRELVERHATLTGSVNAQRLLTDWDQAATKLWRIAPKTEMERVASVEPGGAANVD</sequence>
<dbReference type="PANTHER" id="PTHR11938">
    <property type="entry name" value="FAD NADPH DEHYDROGENASE/OXIDOREDUCTASE"/>
    <property type="match status" value="1"/>
</dbReference>
<dbReference type="Pfam" id="PF00310">
    <property type="entry name" value="GATase_2"/>
    <property type="match status" value="1"/>
</dbReference>
<evidence type="ECO:0000256" key="7">
    <source>
        <dbReference type="ARBA" id="ARBA00022723"/>
    </source>
</evidence>
<keyword evidence="18" id="KW-1185">Reference proteome</keyword>
<comment type="pathway">
    <text evidence="14">Amino-acid biosynthesis.</text>
</comment>
<dbReference type="CDD" id="cd00713">
    <property type="entry name" value="GltS"/>
    <property type="match status" value="1"/>
</dbReference>
<feature type="compositionally biased region" description="Pro residues" evidence="15">
    <location>
        <begin position="1"/>
        <end position="11"/>
    </location>
</feature>
<evidence type="ECO:0000313" key="18">
    <source>
        <dbReference type="Proteomes" id="UP000650511"/>
    </source>
</evidence>
<comment type="caution">
    <text evidence="17">The sequence shown here is derived from an EMBL/GenBank/DDBJ whole genome shotgun (WGS) entry which is preliminary data.</text>
</comment>
<keyword evidence="10" id="KW-0408">Iron</keyword>